<proteinExistence type="inferred from homology"/>
<evidence type="ECO:0000256" key="5">
    <source>
        <dbReference type="ARBA" id="ARBA00022448"/>
    </source>
</evidence>
<comment type="subcellular location">
    <subcellularLocation>
        <location evidence="1 17">Mitochondrion inner membrane</location>
        <topology evidence="1 17">Multi-pass membrane protein</topology>
    </subcellularLocation>
</comment>
<feature type="transmembrane region" description="Helical" evidence="17">
    <location>
        <begin position="177"/>
        <end position="196"/>
    </location>
</feature>
<reference evidence="20" key="1">
    <citation type="journal article" date="2019" name="Ecol. Evol.">
        <title>A multilocus phylogeny of the fish genus Poeciliopsis: Solving taxonomic uncertainties and preliminary evidence of reticulation.</title>
        <authorList>
            <person name="Mateos M."/>
            <person name="Dominguez-Dominguez O."/>
            <person name="Varela-Romero A."/>
        </authorList>
    </citation>
    <scope>NUCLEOTIDE SEQUENCE</scope>
</reference>
<evidence type="ECO:0000256" key="6">
    <source>
        <dbReference type="ARBA" id="ARBA00022660"/>
    </source>
</evidence>
<evidence type="ECO:0000256" key="3">
    <source>
        <dbReference type="ARBA" id="ARBA00012944"/>
    </source>
</evidence>
<geneLocation type="mitochondrion" evidence="20"/>
<keyword evidence="13 17" id="KW-0830">Ubiquinone</keyword>
<sequence length="348" mass="38135">MSPITMSLFHISLGLGTMMTFASNHWFLAWMGIEINTLALIPLMVQNPHPRAVEASTKYFFAQATASAMLLFATLLNSILTGEWNIPLISHPTPSALCILALAMKIGLAPLHTWLPEVIQALDLRTSLILSTWQKLGPLYLMYQIPSVNPNLFLLLGLLSIIVGGLGGFNQVQLRKIVAYSSIAHLGWIAMALAIMPPLALLALYVYLLSSTTLFISLMALRAKHISTLAISWAKAPTFTATFPFILLSLGGLPPLTGFMPKWLILSALVKEPLTLVAVLAALSSLLSLYYYLRLFYASTLTMPPNNPPGTLPWRLKPRRNTLFLALTITATAALLPLTPAILTYLTW</sequence>
<feature type="transmembrane region" description="Helical" evidence="17">
    <location>
        <begin position="233"/>
        <end position="253"/>
    </location>
</feature>
<dbReference type="GO" id="GO:0006120">
    <property type="term" value="P:mitochondrial electron transport, NADH to ubiquinone"/>
    <property type="evidence" value="ECO:0007669"/>
    <property type="project" value="InterPro"/>
</dbReference>
<comment type="function">
    <text evidence="17">Core subunit of the mitochondrial membrane respiratory chain NADH dehydrogenase (Complex I) which catalyzes electron transfer from NADH through the respiratory chain, using ubiquinone as an electron acceptor. Essential for the catalytic activity and assembly of complex I.</text>
</comment>
<keyword evidence="12 17" id="KW-0520">NAD</keyword>
<name>A0A4D6EJS6_9TELE</name>
<dbReference type="InterPro" id="IPR003917">
    <property type="entry name" value="NADH_UbQ_OxRdtase_chain2"/>
</dbReference>
<evidence type="ECO:0000256" key="9">
    <source>
        <dbReference type="ARBA" id="ARBA00022967"/>
    </source>
</evidence>
<keyword evidence="8 17" id="KW-0999">Mitochondrion inner membrane</keyword>
<evidence type="ECO:0000256" key="16">
    <source>
        <dbReference type="ARBA" id="ARBA00049551"/>
    </source>
</evidence>
<dbReference type="EC" id="7.1.1.2" evidence="3 17"/>
<organism evidence="20">
    <name type="scientific">Poeciliopsis scarlli</name>
    <name type="common">Michoacan livebearer</name>
    <dbReference type="NCBI Taxonomy" id="188134"/>
    <lineage>
        <taxon>Eukaryota</taxon>
        <taxon>Metazoa</taxon>
        <taxon>Chordata</taxon>
        <taxon>Craniata</taxon>
        <taxon>Vertebrata</taxon>
        <taxon>Euteleostomi</taxon>
        <taxon>Actinopterygii</taxon>
        <taxon>Neopterygii</taxon>
        <taxon>Teleostei</taxon>
        <taxon>Neoteleostei</taxon>
        <taxon>Acanthomorphata</taxon>
        <taxon>Ovalentaria</taxon>
        <taxon>Atherinomorphae</taxon>
        <taxon>Cyprinodontiformes</taxon>
        <taxon>Poeciliidae</taxon>
        <taxon>Poeciliinae</taxon>
        <taxon>Poeciliopsis</taxon>
    </lineage>
</organism>
<keyword evidence="9 17" id="KW-1278">Translocase</keyword>
<comment type="similarity">
    <text evidence="2 17">Belongs to the complex I subunit 2 family.</text>
</comment>
<dbReference type="PRINTS" id="PR01436">
    <property type="entry name" value="NADHDHGNASE2"/>
</dbReference>
<dbReference type="Pfam" id="PF06444">
    <property type="entry name" value="NADH_dehy_S2_C"/>
    <property type="match status" value="1"/>
</dbReference>
<keyword evidence="10 17" id="KW-0249">Electron transport</keyword>
<evidence type="ECO:0000256" key="8">
    <source>
        <dbReference type="ARBA" id="ARBA00022792"/>
    </source>
</evidence>
<dbReference type="InterPro" id="IPR001750">
    <property type="entry name" value="ND/Mrp_TM"/>
</dbReference>
<keyword evidence="11 17" id="KW-1133">Transmembrane helix</keyword>
<comment type="catalytic activity">
    <reaction evidence="16 17">
        <text>a ubiquinone + NADH + 5 H(+)(in) = a ubiquinol + NAD(+) + 4 H(+)(out)</text>
        <dbReference type="Rhea" id="RHEA:29091"/>
        <dbReference type="Rhea" id="RHEA-COMP:9565"/>
        <dbReference type="Rhea" id="RHEA-COMP:9566"/>
        <dbReference type="ChEBI" id="CHEBI:15378"/>
        <dbReference type="ChEBI" id="CHEBI:16389"/>
        <dbReference type="ChEBI" id="CHEBI:17976"/>
        <dbReference type="ChEBI" id="CHEBI:57540"/>
        <dbReference type="ChEBI" id="CHEBI:57945"/>
        <dbReference type="EC" id="7.1.1.2"/>
    </reaction>
</comment>
<evidence type="ECO:0000313" key="20">
    <source>
        <dbReference type="EMBL" id="QBZ92959.1"/>
    </source>
</evidence>
<feature type="transmembrane region" description="Helical" evidence="17">
    <location>
        <begin position="152"/>
        <end position="170"/>
    </location>
</feature>
<evidence type="ECO:0000256" key="17">
    <source>
        <dbReference type="RuleBase" id="RU003403"/>
    </source>
</evidence>
<keyword evidence="7 17" id="KW-0812">Transmembrane</keyword>
<dbReference type="EMBL" id="MH118113">
    <property type="protein sequence ID" value="QBZ92959.1"/>
    <property type="molecule type" value="Genomic_DNA"/>
</dbReference>
<evidence type="ECO:0000256" key="15">
    <source>
        <dbReference type="ARBA" id="ARBA00023136"/>
    </source>
</evidence>
<accession>A0A4D6EJS6</accession>
<feature type="transmembrane region" description="Helical" evidence="17">
    <location>
        <begin position="59"/>
        <end position="80"/>
    </location>
</feature>
<feature type="transmembrane region" description="Helical" evidence="17">
    <location>
        <begin position="323"/>
        <end position="346"/>
    </location>
</feature>
<dbReference type="GO" id="GO:0008137">
    <property type="term" value="F:NADH dehydrogenase (ubiquinone) activity"/>
    <property type="evidence" value="ECO:0007669"/>
    <property type="project" value="UniProtKB-EC"/>
</dbReference>
<feature type="transmembrane region" description="Helical" evidence="17">
    <location>
        <begin position="92"/>
        <end position="115"/>
    </location>
</feature>
<feature type="transmembrane region" description="Helical" evidence="17">
    <location>
        <begin position="202"/>
        <end position="221"/>
    </location>
</feature>
<evidence type="ECO:0000256" key="1">
    <source>
        <dbReference type="ARBA" id="ARBA00004448"/>
    </source>
</evidence>
<evidence type="ECO:0000256" key="13">
    <source>
        <dbReference type="ARBA" id="ARBA00023075"/>
    </source>
</evidence>
<feature type="domain" description="NADH:quinone oxidoreductase/Mrp antiporter transmembrane" evidence="18">
    <location>
        <begin position="23"/>
        <end position="287"/>
    </location>
</feature>
<keyword evidence="15 17" id="KW-0472">Membrane</keyword>
<dbReference type="AlphaFoldDB" id="A0A4D6EJS6"/>
<evidence type="ECO:0000259" key="19">
    <source>
        <dbReference type="Pfam" id="PF06444"/>
    </source>
</evidence>
<dbReference type="GO" id="GO:0005743">
    <property type="term" value="C:mitochondrial inner membrane"/>
    <property type="evidence" value="ECO:0007669"/>
    <property type="project" value="UniProtKB-SubCell"/>
</dbReference>
<dbReference type="InterPro" id="IPR050175">
    <property type="entry name" value="Complex_I_Subunit_2"/>
</dbReference>
<feature type="transmembrane region" description="Helical" evidence="17">
    <location>
        <begin position="273"/>
        <end position="293"/>
    </location>
</feature>
<evidence type="ECO:0000256" key="2">
    <source>
        <dbReference type="ARBA" id="ARBA00007012"/>
    </source>
</evidence>
<evidence type="ECO:0000256" key="12">
    <source>
        <dbReference type="ARBA" id="ARBA00023027"/>
    </source>
</evidence>
<evidence type="ECO:0000256" key="11">
    <source>
        <dbReference type="ARBA" id="ARBA00022989"/>
    </source>
</evidence>
<protein>
    <recommendedName>
        <fullName evidence="4 17">NADH-ubiquinone oxidoreductase chain 2</fullName>
        <ecNumber evidence="3 17">7.1.1.2</ecNumber>
    </recommendedName>
</protein>
<dbReference type="Pfam" id="PF00361">
    <property type="entry name" value="Proton_antipo_M"/>
    <property type="match status" value="1"/>
</dbReference>
<evidence type="ECO:0000259" key="18">
    <source>
        <dbReference type="Pfam" id="PF00361"/>
    </source>
</evidence>
<keyword evidence="6 17" id="KW-0679">Respiratory chain</keyword>
<dbReference type="PANTHER" id="PTHR46552:SF1">
    <property type="entry name" value="NADH-UBIQUINONE OXIDOREDUCTASE CHAIN 2"/>
    <property type="match status" value="1"/>
</dbReference>
<gene>
    <name evidence="20" type="primary">NADH2</name>
</gene>
<keyword evidence="14 17" id="KW-0496">Mitochondrion</keyword>
<evidence type="ECO:0000256" key="10">
    <source>
        <dbReference type="ARBA" id="ARBA00022982"/>
    </source>
</evidence>
<evidence type="ECO:0000256" key="14">
    <source>
        <dbReference type="ARBA" id="ARBA00023128"/>
    </source>
</evidence>
<evidence type="ECO:0000256" key="4">
    <source>
        <dbReference type="ARBA" id="ARBA00021008"/>
    </source>
</evidence>
<dbReference type="InterPro" id="IPR010933">
    <property type="entry name" value="NADH_DH_su2_C"/>
</dbReference>
<feature type="domain" description="NADH dehydrogenase subunit 2 C-terminal" evidence="19">
    <location>
        <begin position="289"/>
        <end position="343"/>
    </location>
</feature>
<dbReference type="PANTHER" id="PTHR46552">
    <property type="entry name" value="NADH-UBIQUINONE OXIDOREDUCTASE CHAIN 2"/>
    <property type="match status" value="1"/>
</dbReference>
<evidence type="ECO:0000256" key="7">
    <source>
        <dbReference type="ARBA" id="ARBA00022692"/>
    </source>
</evidence>
<keyword evidence="5" id="KW-0813">Transport</keyword>